<feature type="transmembrane region" description="Helical" evidence="1">
    <location>
        <begin position="59"/>
        <end position="78"/>
    </location>
</feature>
<evidence type="ECO:0000313" key="2">
    <source>
        <dbReference type="EMBL" id="SFI27465.1"/>
    </source>
</evidence>
<evidence type="ECO:0000256" key="1">
    <source>
        <dbReference type="SAM" id="Phobius"/>
    </source>
</evidence>
<dbReference type="Proteomes" id="UP000198931">
    <property type="component" value="Unassembled WGS sequence"/>
</dbReference>
<keyword evidence="1" id="KW-0472">Membrane</keyword>
<evidence type="ECO:0000313" key="3">
    <source>
        <dbReference type="Proteomes" id="UP000198931"/>
    </source>
</evidence>
<feature type="transmembrane region" description="Helical" evidence="1">
    <location>
        <begin position="98"/>
        <end position="116"/>
    </location>
</feature>
<keyword evidence="3" id="KW-1185">Reference proteome</keyword>
<sequence length="124" mass="14615">MRFDLKYFILTISLFMSEVLIATVFKNIFLLRAYFGDVLVVILMYTFILTFFKLNKTKLVCWIFVFACLIEFLQYYHFAEILGFNNNVIAMIVLGNSFSWIDMICYAIGSLSTWLIDIKLNKIK</sequence>
<keyword evidence="1" id="KW-1133">Transmembrane helix</keyword>
<feature type="transmembrane region" description="Helical" evidence="1">
    <location>
        <begin position="7"/>
        <end position="25"/>
    </location>
</feature>
<feature type="transmembrane region" description="Helical" evidence="1">
    <location>
        <begin position="31"/>
        <end position="52"/>
    </location>
</feature>
<gene>
    <name evidence="2" type="ORF">SAMN05443292_2045</name>
</gene>
<dbReference type="EMBL" id="FOQT01000003">
    <property type="protein sequence ID" value="SFI27465.1"/>
    <property type="molecule type" value="Genomic_DNA"/>
</dbReference>
<dbReference type="OrthoDB" id="5360192at2"/>
<organism evidence="2 3">
    <name type="scientific">Halpernia frigidisoli</name>
    <dbReference type="NCBI Taxonomy" id="1125876"/>
    <lineage>
        <taxon>Bacteria</taxon>
        <taxon>Pseudomonadati</taxon>
        <taxon>Bacteroidota</taxon>
        <taxon>Flavobacteriia</taxon>
        <taxon>Flavobacteriales</taxon>
        <taxon>Weeksellaceae</taxon>
        <taxon>Chryseobacterium group</taxon>
        <taxon>Halpernia</taxon>
    </lineage>
</organism>
<dbReference type="Pfam" id="PF10990">
    <property type="entry name" value="DUF2809"/>
    <property type="match status" value="1"/>
</dbReference>
<accession>A0A1I3GV69</accession>
<dbReference type="InterPro" id="IPR021257">
    <property type="entry name" value="DUF2809"/>
</dbReference>
<dbReference type="RefSeq" id="WP_090080229.1">
    <property type="nucleotide sequence ID" value="NZ_FOQT01000003.1"/>
</dbReference>
<dbReference type="AlphaFoldDB" id="A0A1I3GV69"/>
<protein>
    <recommendedName>
        <fullName evidence="4">DUF2809 domain-containing protein</fullName>
    </recommendedName>
</protein>
<proteinExistence type="predicted"/>
<name>A0A1I3GV69_9FLAO</name>
<dbReference type="STRING" id="1125876.SAMN05443292_2045"/>
<reference evidence="2 3" key="1">
    <citation type="submission" date="2016-10" db="EMBL/GenBank/DDBJ databases">
        <authorList>
            <person name="de Groot N.N."/>
        </authorList>
    </citation>
    <scope>NUCLEOTIDE SEQUENCE [LARGE SCALE GENOMIC DNA]</scope>
    <source>
        <strain evidence="2 3">DSM 26000</strain>
    </source>
</reference>
<keyword evidence="1" id="KW-0812">Transmembrane</keyword>
<evidence type="ECO:0008006" key="4">
    <source>
        <dbReference type="Google" id="ProtNLM"/>
    </source>
</evidence>